<dbReference type="EMBL" id="ABWE02001074">
    <property type="status" value="NOT_ANNOTATED_CDS"/>
    <property type="molecule type" value="Genomic_DNA"/>
</dbReference>
<organism evidence="2 3">
    <name type="scientific">Hyaloperonospora arabidopsidis (strain Emoy2)</name>
    <name type="common">Downy mildew agent</name>
    <name type="synonym">Peronospora arabidopsidis</name>
    <dbReference type="NCBI Taxonomy" id="559515"/>
    <lineage>
        <taxon>Eukaryota</taxon>
        <taxon>Sar</taxon>
        <taxon>Stramenopiles</taxon>
        <taxon>Oomycota</taxon>
        <taxon>Peronosporomycetes</taxon>
        <taxon>Peronosporales</taxon>
        <taxon>Peronosporaceae</taxon>
        <taxon>Hyaloperonospora</taxon>
    </lineage>
</organism>
<reference evidence="3" key="1">
    <citation type="journal article" date="2010" name="Science">
        <title>Signatures of adaptation to obligate biotrophy in the Hyaloperonospora arabidopsidis genome.</title>
        <authorList>
            <person name="Baxter L."/>
            <person name="Tripathy S."/>
            <person name="Ishaque N."/>
            <person name="Boot N."/>
            <person name="Cabral A."/>
            <person name="Kemen E."/>
            <person name="Thines M."/>
            <person name="Ah-Fong A."/>
            <person name="Anderson R."/>
            <person name="Badejoko W."/>
            <person name="Bittner-Eddy P."/>
            <person name="Boore J.L."/>
            <person name="Chibucos M.C."/>
            <person name="Coates M."/>
            <person name="Dehal P."/>
            <person name="Delehaunty K."/>
            <person name="Dong S."/>
            <person name="Downton P."/>
            <person name="Dumas B."/>
            <person name="Fabro G."/>
            <person name="Fronick C."/>
            <person name="Fuerstenberg S.I."/>
            <person name="Fulton L."/>
            <person name="Gaulin E."/>
            <person name="Govers F."/>
            <person name="Hughes L."/>
            <person name="Humphray S."/>
            <person name="Jiang R.H."/>
            <person name="Judelson H."/>
            <person name="Kamoun S."/>
            <person name="Kyung K."/>
            <person name="Meijer H."/>
            <person name="Minx P."/>
            <person name="Morris P."/>
            <person name="Nelson J."/>
            <person name="Phuntumart V."/>
            <person name="Qutob D."/>
            <person name="Rehmany A."/>
            <person name="Rougon-Cardoso A."/>
            <person name="Ryden P."/>
            <person name="Torto-Alalibo T."/>
            <person name="Studholme D."/>
            <person name="Wang Y."/>
            <person name="Win J."/>
            <person name="Wood J."/>
            <person name="Clifton S.W."/>
            <person name="Rogers J."/>
            <person name="Van den Ackerveken G."/>
            <person name="Jones J.D."/>
            <person name="McDowell J.M."/>
            <person name="Beynon J."/>
            <person name="Tyler B.M."/>
        </authorList>
    </citation>
    <scope>NUCLEOTIDE SEQUENCE [LARGE SCALE GENOMIC DNA]</scope>
    <source>
        <strain evidence="3">Emoy2</strain>
    </source>
</reference>
<keyword evidence="3" id="KW-1185">Reference proteome</keyword>
<name>M4C6E4_HYAAE</name>
<evidence type="ECO:0000313" key="2">
    <source>
        <dbReference type="EnsemblProtists" id="HpaP814676"/>
    </source>
</evidence>
<dbReference type="Proteomes" id="UP000011713">
    <property type="component" value="Unassembled WGS sequence"/>
</dbReference>
<dbReference type="OMA" id="KYPTMLQ"/>
<evidence type="ECO:0000313" key="1">
    <source>
        <dbReference type="EMBL" id="BAP68929.1"/>
    </source>
</evidence>
<dbReference type="eggNOG" id="ENOG502T14E">
    <property type="taxonomic scope" value="Eukaryota"/>
</dbReference>
<reference evidence="2" key="3">
    <citation type="submission" date="2015-06" db="UniProtKB">
        <authorList>
            <consortium name="EnsemblProtists"/>
        </authorList>
    </citation>
    <scope>IDENTIFICATION</scope>
    <source>
        <strain evidence="2">Emoy2</strain>
    </source>
</reference>
<protein>
    <submittedName>
        <fullName evidence="1">RxLR effector candidate protein</fullName>
    </submittedName>
</protein>
<dbReference type="VEuPathDB" id="FungiDB:HpaG814676"/>
<reference evidence="1" key="2">
    <citation type="journal article" date="2014" name="PLoS Pathog.">
        <title>Expression profiling during arabidopsis/downy mildew interaction reveals a highly-expressed effector that attenuates responses to salicylic acid.</title>
        <authorList>
            <person name="Asai S."/>
            <person name="Rallapalli G."/>
            <person name="Piquerez S.J.M."/>
            <person name="Caillaud M.C."/>
            <person name="Furzer O.J."/>
            <person name="Ishaque N."/>
            <person name="Wirthmueller L."/>
            <person name="Fabro G."/>
            <person name="Shirasu K."/>
            <person name="Jones J.D.G."/>
        </authorList>
    </citation>
    <scope>NUCLEOTIDE SEQUENCE</scope>
    <source>
        <strain evidence="1">Emoy2</strain>
    </source>
</reference>
<dbReference type="AlphaFoldDB" id="M4C6E4"/>
<dbReference type="HOGENOM" id="CLU_367040_0_0_1"/>
<proteinExistence type="evidence at transcript level"/>
<accession>M4C6E4</accession>
<dbReference type="EMBL" id="AB922353">
    <property type="protein sequence ID" value="BAP68929.1"/>
    <property type="molecule type" value="mRNA"/>
</dbReference>
<evidence type="ECO:0000313" key="3">
    <source>
        <dbReference type="Proteomes" id="UP000011713"/>
    </source>
</evidence>
<gene>
    <name evidence="1" type="primary">HaRxLL50b</name>
</gene>
<dbReference type="InParanoid" id="M4C6E4"/>
<sequence>MGDSFKQLLGLSYPELLPEMIKRGWVKADMSPAEMYYWLPISGTERLTTSDMEAWEDVFRKLYDWFVWVETSRASGNVVSGGAILEVLVKQRGQQEAMKFLLWLRCKPDTKDRLYSLLQLLVMKYPTMLQGLLQSCLAEHISPEEVLRMIPVGVKDDNEVLTDVFMIKVWFEYVDFFRDSDRVFSDDAIVEALVQKSGQQAPINFLHWLRREDDMKDRLYSLLQLLVMKYPTMLQGLLQSCLAEHISPEEVLRMIPVGVKDDNEVLTDVFMIKAWFEYVDFFRDSDRVFSDDAIVEALVQKSGQQAPINFLHWLRREDDMKDRLYSLLQLLVMKYPTMLQGLLQSCLAEHISPEEVLRMIPVGVKDDNEVLTDVFMIKAWFEYVDFFRDSDRVFSDDAIVEALVQKSGQQAPINFLHWLRREDDMKDRLYSLLQLLVMKYPTMLQGLLQSCLAEHISPEEVFRMIPVGVKDDNEVLTDVFMIKAWFEYVDFFRDSDRVFSDDAIVEALVQKSGQQAPINFLHWLRREDDMKDRLYSLLQLLVMKYPTMLQGLLQSCLAEHISPEEVFRVMPIVAMKRITPADNKYVWRDIIRKLKDWYDYVKLFQHVHQNVFNDNDVVKVLVDNRGVSEAMVFLTLLGRDPNLKDTSDRMRQLLMKTHPKEMLESCLMADRSPDEVIWMIPISLNHDTWIEIDKELRVWYGYVIRFRQKAGNEYTDDSFVGALVQRFGAEWVEQYISALENISDTQALADVLHRHLPKPH</sequence>
<dbReference type="EnsemblProtists" id="HpaT814676">
    <property type="protein sequence ID" value="HpaP814676"/>
    <property type="gene ID" value="HpaG814676"/>
</dbReference>